<gene>
    <name evidence="4" type="primary">LOC109480478</name>
</gene>
<dbReference type="AlphaFoldDB" id="A0A6P5A4V6"/>
<feature type="transmembrane region" description="Helical" evidence="2">
    <location>
        <begin position="28"/>
        <end position="49"/>
    </location>
</feature>
<feature type="transmembrane region" description="Helical" evidence="2">
    <location>
        <begin position="477"/>
        <end position="497"/>
    </location>
</feature>
<dbReference type="Proteomes" id="UP000515135">
    <property type="component" value="Unplaced"/>
</dbReference>
<organism evidence="3 4">
    <name type="scientific">Branchiostoma belcheri</name>
    <name type="common">Amphioxus</name>
    <dbReference type="NCBI Taxonomy" id="7741"/>
    <lineage>
        <taxon>Eukaryota</taxon>
        <taxon>Metazoa</taxon>
        <taxon>Chordata</taxon>
        <taxon>Cephalochordata</taxon>
        <taxon>Leptocardii</taxon>
        <taxon>Amphioxiformes</taxon>
        <taxon>Branchiostomatidae</taxon>
        <taxon>Branchiostoma</taxon>
    </lineage>
</organism>
<keyword evidence="2" id="KW-0812">Transmembrane</keyword>
<keyword evidence="2" id="KW-1133">Transmembrane helix</keyword>
<feature type="transmembrane region" description="Helical" evidence="2">
    <location>
        <begin position="527"/>
        <end position="547"/>
    </location>
</feature>
<dbReference type="GeneID" id="109480478"/>
<evidence type="ECO:0000313" key="4">
    <source>
        <dbReference type="RefSeq" id="XP_019638232.1"/>
    </source>
</evidence>
<feature type="transmembrane region" description="Helical" evidence="2">
    <location>
        <begin position="427"/>
        <end position="445"/>
    </location>
</feature>
<feature type="transmembrane region" description="Helical" evidence="2">
    <location>
        <begin position="79"/>
        <end position="97"/>
    </location>
</feature>
<name>A0A6P5A4V6_BRABE</name>
<feature type="region of interest" description="Disordered" evidence="1">
    <location>
        <begin position="571"/>
        <end position="610"/>
    </location>
</feature>
<evidence type="ECO:0000313" key="3">
    <source>
        <dbReference type="Proteomes" id="UP000515135"/>
    </source>
</evidence>
<feature type="compositionally biased region" description="Polar residues" evidence="1">
    <location>
        <begin position="574"/>
        <end position="587"/>
    </location>
</feature>
<proteinExistence type="predicted"/>
<keyword evidence="3" id="KW-1185">Reference proteome</keyword>
<dbReference type="RefSeq" id="XP_019638232.1">
    <property type="nucleotide sequence ID" value="XM_019782673.1"/>
</dbReference>
<reference evidence="4" key="1">
    <citation type="submission" date="2025-08" db="UniProtKB">
        <authorList>
            <consortium name="RefSeq"/>
        </authorList>
    </citation>
    <scope>IDENTIFICATION</scope>
    <source>
        <tissue evidence="4">Gonad</tissue>
    </source>
</reference>
<accession>A0A6P5A4V6</accession>
<dbReference type="KEGG" id="bbel:109480478"/>
<keyword evidence="2" id="KW-0472">Membrane</keyword>
<feature type="transmembrane region" description="Helical" evidence="2">
    <location>
        <begin position="358"/>
        <end position="375"/>
    </location>
</feature>
<dbReference type="OrthoDB" id="10027087at2759"/>
<sequence>MPCGKCKKLPEGCRPSRPKWRVPRIGTVLSWAVLSAYCGYLLYLQYLVLKEHKNVQVTLGEVVGAAVVRGVTLLETRPFWVWIYGIPTILLAAYVVWLQGRYLPQVFFTIQVIIYVVVNVEIWLHDFPREPAETTCLCRDALTDGLFPPAGAPPGIATPYVCTCRYAGENAALGQVVTFRPECLGDELSSVHGRDIGDELVVKVLNSTGGVEETVRLENCTSALALKNQSEENNVPENNSIDPRNVVRRALSYTAGDNCTTTTGSVLGSHPTDSTTLAASKASTGVSTPLATAQRTAAMSATVESSTTAINVSVKVSPTLACQRGPNSSKPCEEESLSAFDDTTTETLRNHTEMLRKMFLFIQMSAAVLVVARFLDFDYKAENRRVRVSKLKQHIEVCKLWLTEGLDATNLISEIVEKATFFVDWPVLTRVTYIFVCYSFVVVVFDVRGSSGKHRDSSEQDREKSDSTRKYSENSRWYTEVFVVISNVFLLGVRIIIAVQYGNDAEGSTVQKALSLLFNITKLSSTFYLFMAKEGIIIIMGIVLLVYRGYVKAREADIKGQVYKLQKYGRPNRSESSVSNISETVGSSAGPGINNDGFSTDTEMSGEVVG</sequence>
<evidence type="ECO:0000256" key="1">
    <source>
        <dbReference type="SAM" id="MobiDB-lite"/>
    </source>
</evidence>
<protein>
    <submittedName>
        <fullName evidence="4">Uncharacterized protein LOC109480478</fullName>
    </submittedName>
</protein>
<evidence type="ECO:0000256" key="2">
    <source>
        <dbReference type="SAM" id="Phobius"/>
    </source>
</evidence>